<dbReference type="EMBL" id="JAUCGQ010000003">
    <property type="protein sequence ID" value="MDM7856319.1"/>
    <property type="molecule type" value="Genomic_DNA"/>
</dbReference>
<dbReference type="InterPro" id="IPR019734">
    <property type="entry name" value="TPR_rpt"/>
</dbReference>
<reference evidence="2 3" key="1">
    <citation type="submission" date="2023-06" db="EMBL/GenBank/DDBJ databases">
        <title>Cellulomonas sp. MW4 Whole genome sequence.</title>
        <authorList>
            <person name="Park S."/>
        </authorList>
    </citation>
    <scope>NUCLEOTIDE SEQUENCE [LARGE SCALE GENOMIC DNA]</scope>
    <source>
        <strain evidence="2 3">MW4</strain>
    </source>
</reference>
<dbReference type="RefSeq" id="WP_289456475.1">
    <property type="nucleotide sequence ID" value="NZ_JAUCGQ010000003.1"/>
</dbReference>
<evidence type="ECO:0000313" key="3">
    <source>
        <dbReference type="Proteomes" id="UP001529338"/>
    </source>
</evidence>
<dbReference type="PROSITE" id="PS50005">
    <property type="entry name" value="TPR"/>
    <property type="match status" value="1"/>
</dbReference>
<feature type="repeat" description="TPR" evidence="1">
    <location>
        <begin position="148"/>
        <end position="181"/>
    </location>
</feature>
<name>A0ABT7SLB5_9CELL</name>
<gene>
    <name evidence="2" type="ORF">QRT04_15380</name>
</gene>
<accession>A0ABT7SLB5</accession>
<dbReference type="InterPro" id="IPR011990">
    <property type="entry name" value="TPR-like_helical_dom_sf"/>
</dbReference>
<dbReference type="Proteomes" id="UP001529338">
    <property type="component" value="Unassembled WGS sequence"/>
</dbReference>
<dbReference type="Gene3D" id="1.25.40.10">
    <property type="entry name" value="Tetratricopeptide repeat domain"/>
    <property type="match status" value="2"/>
</dbReference>
<protein>
    <submittedName>
        <fullName evidence="2">Tetratricopeptide repeat protein</fullName>
    </submittedName>
</protein>
<dbReference type="Pfam" id="PF13374">
    <property type="entry name" value="TPR_10"/>
    <property type="match status" value="1"/>
</dbReference>
<dbReference type="SMART" id="SM00028">
    <property type="entry name" value="TPR"/>
    <property type="match status" value="2"/>
</dbReference>
<dbReference type="SUPFAM" id="SSF48452">
    <property type="entry name" value="TPR-like"/>
    <property type="match status" value="1"/>
</dbReference>
<sequence length="240" mass="25851">MIDPRPLWDFSDPVASEARFRAAVDAATSAGDAAVLRTQVARALGLQSRYDEALAELDAVAADEPEVRVRVLLERGRVLRSSGDEDAARPVFRAAAEAADAAGLDALAVDAMHMVALTLRGADQVVCTREALARARGSHEPAARAWTASLLNNLGMAHADLGEWQRALDAFDEALTERRAASDEQATNAARWAVGWALRHVGRRDDALEVQRALRADLVAAGLSDEYVHEELALLEDPRA</sequence>
<organism evidence="2 3">
    <name type="scientific">Cellulomonas alba</name>
    <dbReference type="NCBI Taxonomy" id="3053467"/>
    <lineage>
        <taxon>Bacteria</taxon>
        <taxon>Bacillati</taxon>
        <taxon>Actinomycetota</taxon>
        <taxon>Actinomycetes</taxon>
        <taxon>Micrococcales</taxon>
        <taxon>Cellulomonadaceae</taxon>
        <taxon>Cellulomonas</taxon>
    </lineage>
</organism>
<evidence type="ECO:0000256" key="1">
    <source>
        <dbReference type="PROSITE-ProRule" id="PRU00339"/>
    </source>
</evidence>
<keyword evidence="1" id="KW-0802">TPR repeat</keyword>
<proteinExistence type="predicted"/>
<evidence type="ECO:0000313" key="2">
    <source>
        <dbReference type="EMBL" id="MDM7856319.1"/>
    </source>
</evidence>
<keyword evidence="3" id="KW-1185">Reference proteome</keyword>
<comment type="caution">
    <text evidence="2">The sequence shown here is derived from an EMBL/GenBank/DDBJ whole genome shotgun (WGS) entry which is preliminary data.</text>
</comment>